<proteinExistence type="predicted"/>
<keyword evidence="2" id="KW-1185">Reference proteome</keyword>
<accession>A0ACC0PZN3</accession>
<reference evidence="1" key="1">
    <citation type="submission" date="2022-02" db="EMBL/GenBank/DDBJ databases">
        <title>Plant Genome Project.</title>
        <authorList>
            <person name="Zhang R.-G."/>
        </authorList>
    </citation>
    <scope>NUCLEOTIDE SEQUENCE</scope>
    <source>
        <strain evidence="1">AT1</strain>
    </source>
</reference>
<comment type="caution">
    <text evidence="1">The sequence shown here is derived from an EMBL/GenBank/DDBJ whole genome shotgun (WGS) entry which is preliminary data.</text>
</comment>
<evidence type="ECO:0000313" key="2">
    <source>
        <dbReference type="Proteomes" id="UP001062846"/>
    </source>
</evidence>
<dbReference type="Proteomes" id="UP001062846">
    <property type="component" value="Chromosome 1"/>
</dbReference>
<protein>
    <submittedName>
        <fullName evidence="1">Uncharacterized protein</fullName>
    </submittedName>
</protein>
<organism evidence="1 2">
    <name type="scientific">Rhododendron molle</name>
    <name type="common">Chinese azalea</name>
    <name type="synonym">Azalea mollis</name>
    <dbReference type="NCBI Taxonomy" id="49168"/>
    <lineage>
        <taxon>Eukaryota</taxon>
        <taxon>Viridiplantae</taxon>
        <taxon>Streptophyta</taxon>
        <taxon>Embryophyta</taxon>
        <taxon>Tracheophyta</taxon>
        <taxon>Spermatophyta</taxon>
        <taxon>Magnoliopsida</taxon>
        <taxon>eudicotyledons</taxon>
        <taxon>Gunneridae</taxon>
        <taxon>Pentapetalae</taxon>
        <taxon>asterids</taxon>
        <taxon>Ericales</taxon>
        <taxon>Ericaceae</taxon>
        <taxon>Ericoideae</taxon>
        <taxon>Rhodoreae</taxon>
        <taxon>Rhododendron</taxon>
    </lineage>
</organism>
<sequence>MAQMDSAQRVSLTAPECASPLFPGCLQHKNFFIVWCRHFRGSQLDTYANSRTTLEARKGVGKSLDGFSMVLFLAEEAEVFMEKLLMLVPILQTRSSRISPRMILESSVVILFSINLLRSEFMWKFFRFKICKASFMSDYIFLRLPRYGTVIADNDRDIAGMGYDLFSPQGKSTCAALVFCSISSFGINYN</sequence>
<evidence type="ECO:0000313" key="1">
    <source>
        <dbReference type="EMBL" id="KAI8570619.1"/>
    </source>
</evidence>
<name>A0ACC0PZN3_RHOML</name>
<dbReference type="EMBL" id="CM046388">
    <property type="protein sequence ID" value="KAI8570619.1"/>
    <property type="molecule type" value="Genomic_DNA"/>
</dbReference>
<gene>
    <name evidence="1" type="ORF">RHMOL_Rhmol01G0049700</name>
</gene>